<keyword evidence="3 10" id="KW-0145">Chemotaxis</keyword>
<evidence type="ECO:0000256" key="4">
    <source>
        <dbReference type="ARBA" id="ARBA00022514"/>
    </source>
</evidence>
<organism evidence="12 13">
    <name type="scientific">Perca fluviatilis</name>
    <name type="common">European perch</name>
    <dbReference type="NCBI Taxonomy" id="8168"/>
    <lineage>
        <taxon>Eukaryota</taxon>
        <taxon>Metazoa</taxon>
        <taxon>Chordata</taxon>
        <taxon>Craniata</taxon>
        <taxon>Vertebrata</taxon>
        <taxon>Euteleostomi</taxon>
        <taxon>Actinopterygii</taxon>
        <taxon>Neopterygii</taxon>
        <taxon>Teleostei</taxon>
        <taxon>Neoteleostei</taxon>
        <taxon>Acanthomorphata</taxon>
        <taxon>Eupercaria</taxon>
        <taxon>Perciformes</taxon>
        <taxon>Percoidei</taxon>
        <taxon>Percidae</taxon>
        <taxon>Percinae</taxon>
        <taxon>Perca</taxon>
    </lineage>
</organism>
<accession>A0A6A5E5J9</accession>
<dbReference type="InterPro" id="IPR039809">
    <property type="entry name" value="Chemokine_b/g/d"/>
</dbReference>
<feature type="domain" description="Chemokine interleukin-8-like" evidence="11">
    <location>
        <begin position="36"/>
        <end position="95"/>
    </location>
</feature>
<sequence length="112" mass="12753">MHHICLSQTHAMTSLAFVSLLLVTMMASTASARGGIGSCCRQHSQTQIHRDHLRSYYKQSKSSCPINAVVFTTLKNIRICSNPEKMWTQTSMAYLDGKNWQIQHSTLHKHHR</sequence>
<evidence type="ECO:0000256" key="9">
    <source>
        <dbReference type="ARBA" id="ARBA00046039"/>
    </source>
</evidence>
<evidence type="ECO:0000256" key="10">
    <source>
        <dbReference type="RuleBase" id="RU361150"/>
    </source>
</evidence>
<keyword evidence="4 10" id="KW-0202">Cytokine</keyword>
<dbReference type="Proteomes" id="UP000465112">
    <property type="component" value="Chromosome 11"/>
</dbReference>
<dbReference type="CDD" id="cd00272">
    <property type="entry name" value="Chemokine_CC"/>
    <property type="match status" value="1"/>
</dbReference>
<protein>
    <recommendedName>
        <fullName evidence="10">C-C motif chemokine</fullName>
    </recommendedName>
</protein>
<dbReference type="AlphaFoldDB" id="A0A6A5E5J9"/>
<feature type="signal peptide" evidence="10">
    <location>
        <begin position="1"/>
        <end position="32"/>
    </location>
</feature>
<keyword evidence="6 10" id="KW-0732">Signal</keyword>
<dbReference type="InterPro" id="IPR000827">
    <property type="entry name" value="Chemokine_CC_CS"/>
</dbReference>
<evidence type="ECO:0000256" key="6">
    <source>
        <dbReference type="ARBA" id="ARBA00022729"/>
    </source>
</evidence>
<evidence type="ECO:0000256" key="5">
    <source>
        <dbReference type="ARBA" id="ARBA00022525"/>
    </source>
</evidence>
<evidence type="ECO:0000313" key="13">
    <source>
        <dbReference type="Proteomes" id="UP000465112"/>
    </source>
</evidence>
<comment type="similarity">
    <text evidence="2 10">Belongs to the intercrine beta (chemokine CC) family.</text>
</comment>
<dbReference type="PROSITE" id="PS00472">
    <property type="entry name" value="SMALL_CYTOKINES_CC"/>
    <property type="match status" value="1"/>
</dbReference>
<dbReference type="PANTHER" id="PTHR12015">
    <property type="entry name" value="SMALL INDUCIBLE CYTOKINE A"/>
    <property type="match status" value="1"/>
</dbReference>
<keyword evidence="5 10" id="KW-0964">Secreted</keyword>
<reference evidence="12 13" key="1">
    <citation type="submission" date="2019-06" db="EMBL/GenBank/DDBJ databases">
        <title>A chromosome-scale genome assembly of the European perch, Perca fluviatilis.</title>
        <authorList>
            <person name="Roques C."/>
            <person name="Zahm M."/>
            <person name="Cabau C."/>
            <person name="Klopp C."/>
            <person name="Bouchez O."/>
            <person name="Donnadieu C."/>
            <person name="Kuhl H."/>
            <person name="Gislard M."/>
            <person name="Guendouz S."/>
            <person name="Journot L."/>
            <person name="Haffray P."/>
            <person name="Bestin A."/>
            <person name="Morvezen R."/>
            <person name="Feron R."/>
            <person name="Wen M."/>
            <person name="Jouanno E."/>
            <person name="Herpin A."/>
            <person name="Schartl M."/>
            <person name="Postlethwait J."/>
            <person name="Schaerlinger B."/>
            <person name="Chardard D."/>
            <person name="Lecocq T."/>
            <person name="Poncet C."/>
            <person name="Jaffrelo L."/>
            <person name="Lampietro C."/>
            <person name="Guiguen Y."/>
        </authorList>
    </citation>
    <scope>NUCLEOTIDE SEQUENCE [LARGE SCALE GENOMIC DNA]</scope>
    <source>
        <tissue evidence="12">Blood</tissue>
    </source>
</reference>
<dbReference type="GO" id="GO:0006954">
    <property type="term" value="P:inflammatory response"/>
    <property type="evidence" value="ECO:0007669"/>
    <property type="project" value="UniProtKB-KW"/>
</dbReference>
<keyword evidence="7" id="KW-1015">Disulfide bond</keyword>
<evidence type="ECO:0000256" key="8">
    <source>
        <dbReference type="ARBA" id="ARBA00023198"/>
    </source>
</evidence>
<dbReference type="SUPFAM" id="SSF54117">
    <property type="entry name" value="Interleukin 8-like chemokines"/>
    <property type="match status" value="1"/>
</dbReference>
<dbReference type="GO" id="GO:0006955">
    <property type="term" value="P:immune response"/>
    <property type="evidence" value="ECO:0007669"/>
    <property type="project" value="InterPro"/>
</dbReference>
<comment type="function">
    <text evidence="9">Chemokine, which displays chemotactic activity for T lymphocytes, preferentially Th2 cells, but not monocytes or granulocytes. Therefore plays an important role in a wide range of inflammatory and immunological processes. Acts by binding to CCR4 at T-cell surface. Mediates GM-CSF/CSF2-driven pain and inflammation. In the brain, required to maintain the typical, highly branched morphology of hippocampal microglia under homeostatic conditions. May be important for the appropriate adaptation of microglial morphology and synaptic plasticity to acute lipopolysaccharide (LPS)-induced neuroinflammation. Plays a role in wound healing, mainly by inducing fibroblast migration into the wound.</text>
</comment>
<evidence type="ECO:0000259" key="11">
    <source>
        <dbReference type="SMART" id="SM00199"/>
    </source>
</evidence>
<evidence type="ECO:0000256" key="1">
    <source>
        <dbReference type="ARBA" id="ARBA00004613"/>
    </source>
</evidence>
<evidence type="ECO:0000256" key="7">
    <source>
        <dbReference type="ARBA" id="ARBA00023157"/>
    </source>
</evidence>
<gene>
    <name evidence="12" type="ORF">PFLUV_G00137700</name>
</gene>
<evidence type="ECO:0000256" key="3">
    <source>
        <dbReference type="ARBA" id="ARBA00022500"/>
    </source>
</evidence>
<keyword evidence="8" id="KW-0395">Inflammatory response</keyword>
<comment type="caution">
    <text evidence="12">The sequence shown here is derived from an EMBL/GenBank/DDBJ whole genome shotgun (WGS) entry which is preliminary data.</text>
</comment>
<proteinExistence type="inferred from homology"/>
<comment type="subcellular location">
    <subcellularLocation>
        <location evidence="1 10">Secreted</location>
    </subcellularLocation>
</comment>
<keyword evidence="13" id="KW-1185">Reference proteome</keyword>
<evidence type="ECO:0000313" key="12">
    <source>
        <dbReference type="EMBL" id="KAF1384001.1"/>
    </source>
</evidence>
<dbReference type="PANTHER" id="PTHR12015:SF111">
    <property type="entry name" value="C-C MOTIF CHEMOKINE 17"/>
    <property type="match status" value="1"/>
</dbReference>
<dbReference type="Gene3D" id="2.40.50.40">
    <property type="match status" value="1"/>
</dbReference>
<dbReference type="SMART" id="SM00199">
    <property type="entry name" value="SCY"/>
    <property type="match status" value="1"/>
</dbReference>
<evidence type="ECO:0000256" key="2">
    <source>
        <dbReference type="ARBA" id="ARBA00010868"/>
    </source>
</evidence>
<dbReference type="GO" id="GO:0005615">
    <property type="term" value="C:extracellular space"/>
    <property type="evidence" value="ECO:0007669"/>
    <property type="project" value="UniProtKB-KW"/>
</dbReference>
<dbReference type="InterPro" id="IPR036048">
    <property type="entry name" value="Interleukin_8-like_sf"/>
</dbReference>
<feature type="chain" id="PRO_5025718902" description="C-C motif chemokine" evidence="10">
    <location>
        <begin position="33"/>
        <end position="112"/>
    </location>
</feature>
<dbReference type="InterPro" id="IPR001811">
    <property type="entry name" value="Chemokine_IL8-like_dom"/>
</dbReference>
<name>A0A6A5E5J9_PERFL</name>
<dbReference type="EMBL" id="VHII01000011">
    <property type="protein sequence ID" value="KAF1384001.1"/>
    <property type="molecule type" value="Genomic_DNA"/>
</dbReference>
<dbReference type="Pfam" id="PF00048">
    <property type="entry name" value="IL8"/>
    <property type="match status" value="1"/>
</dbReference>
<dbReference type="GO" id="GO:0008009">
    <property type="term" value="F:chemokine activity"/>
    <property type="evidence" value="ECO:0007669"/>
    <property type="project" value="InterPro"/>
</dbReference>